<accession>A0A9P4WQV6</accession>
<dbReference type="InterPro" id="IPR036890">
    <property type="entry name" value="HATPase_C_sf"/>
</dbReference>
<evidence type="ECO:0000256" key="2">
    <source>
        <dbReference type="SAM" id="MobiDB-lite"/>
    </source>
</evidence>
<name>A0A9P4WQV6_9PLEO</name>
<dbReference type="SMART" id="SM00853">
    <property type="entry name" value="MutL_C"/>
    <property type="match status" value="1"/>
</dbReference>
<reference evidence="4" key="1">
    <citation type="submission" date="2019-04" db="EMBL/GenBank/DDBJ databases">
        <title>Sequencing of skin fungus with MAO and IRED activity.</title>
        <authorList>
            <person name="Marsaioli A.J."/>
            <person name="Bonatto J.M.C."/>
            <person name="Reis Junior O."/>
        </authorList>
    </citation>
    <scope>NUCLEOTIDE SEQUENCE</scope>
    <source>
        <strain evidence="4">28M1</strain>
    </source>
</reference>
<dbReference type="GO" id="GO:0140664">
    <property type="term" value="F:ATP-dependent DNA damage sensor activity"/>
    <property type="evidence" value="ECO:0007669"/>
    <property type="project" value="InterPro"/>
</dbReference>
<evidence type="ECO:0000313" key="4">
    <source>
        <dbReference type="EMBL" id="KAF3039163.1"/>
    </source>
</evidence>
<dbReference type="SUPFAM" id="SSF55874">
    <property type="entry name" value="ATPase domain of HSP90 chaperone/DNA topoisomerase II/histidine kinase"/>
    <property type="match status" value="1"/>
</dbReference>
<dbReference type="AlphaFoldDB" id="A0A9P4WQV6"/>
<dbReference type="Gene3D" id="3.30.565.10">
    <property type="entry name" value="Histidine kinase-like ATPase, C-terminal domain"/>
    <property type="match status" value="1"/>
</dbReference>
<organism evidence="4 5">
    <name type="scientific">Didymella heteroderae</name>
    <dbReference type="NCBI Taxonomy" id="1769908"/>
    <lineage>
        <taxon>Eukaryota</taxon>
        <taxon>Fungi</taxon>
        <taxon>Dikarya</taxon>
        <taxon>Ascomycota</taxon>
        <taxon>Pezizomycotina</taxon>
        <taxon>Dothideomycetes</taxon>
        <taxon>Pleosporomycetidae</taxon>
        <taxon>Pleosporales</taxon>
        <taxon>Pleosporineae</taxon>
        <taxon>Didymellaceae</taxon>
        <taxon>Didymella</taxon>
    </lineage>
</organism>
<dbReference type="GO" id="GO:0016887">
    <property type="term" value="F:ATP hydrolysis activity"/>
    <property type="evidence" value="ECO:0007669"/>
    <property type="project" value="InterPro"/>
</dbReference>
<comment type="caution">
    <text evidence="4">The sequence shown here is derived from an EMBL/GenBank/DDBJ whole genome shotgun (WGS) entry which is preliminary data.</text>
</comment>
<dbReference type="GO" id="GO:0005524">
    <property type="term" value="F:ATP binding"/>
    <property type="evidence" value="ECO:0007669"/>
    <property type="project" value="InterPro"/>
</dbReference>
<evidence type="ECO:0000259" key="3">
    <source>
        <dbReference type="SMART" id="SM00853"/>
    </source>
</evidence>
<dbReference type="PANTHER" id="PTHR10073">
    <property type="entry name" value="DNA MISMATCH REPAIR PROTEIN MLH, PMS, MUTL"/>
    <property type="match status" value="1"/>
</dbReference>
<feature type="domain" description="MutL C-terminal dimerisation" evidence="3">
    <location>
        <begin position="709"/>
        <end position="917"/>
    </location>
</feature>
<gene>
    <name evidence="4" type="primary">MLH3</name>
    <name evidence="4" type="ORF">E8E12_004766</name>
</gene>
<dbReference type="InterPro" id="IPR014790">
    <property type="entry name" value="MutL_C"/>
</dbReference>
<evidence type="ECO:0000313" key="5">
    <source>
        <dbReference type="Proteomes" id="UP000758155"/>
    </source>
</evidence>
<sequence length="980" mass="108476">MSLRPLPDEVVAQIKSSTAVGSLTGVVVELLKNSLDAKAARIDVTVDFARGSCTVEDDGMGIPPAEFSEVGGLGKLYWTSKYLSDEPHLGQHGTFLASLSAMSLLTITSHHHAYRSHNSISFHQAQAIERQIPTAAHNYVHGDHGTRVTVRNLFGNMPVRVKQRALISDQKQEHVRLRDAFKRDIMGLLLSWQGLVSLKVRDGDNRTIVNINTSKTAFSTHECAATAGKPRSTHLSSLLHTLTQANYISVNEWSSWVPASASTAGLSIKGAISLEPSPTKQVQFISFGIQPLTGDIGCNELYDEVNRLFALSSFGTVEDDADVDEQEQMRRQSDKRFKNDGYTKRQLKARKGVDRWPMFHLRIVFKDRCASDVTKESLIENESNLQAVVGVFSAMITQWLSVHHFRPRKLHRSIDRPKVAATLPPGPDQQTRTPSSKRRTLSETPARYTTPTPGPGITDSAKRKRLVMAPVENVSEQPRRQVFADWSRIKSGKSSFFDKTLTSQKAHVVANGDCNNARQQVTDHQLRIDRNRNSFATFDVPPMGRSALSKAGRTISLEHCADPQAVTNGNDETVLWTDPVTKRTHLLNARTGSVMPPQSSRTDSIAMLPVATRLNTSRRLRMLPGATNTAPADTPWLDGLLQNWDNPVFKPSEQGIQQLSCQGDVKDGGDQHPHPNHMHCSAIDEHKAFVDAGVSTARLSKDALRRADVISQVDKKFILIRMAGSPPDRVTTPFNEMMVLVDQHAADERIQVEILMSDLCRPLQSSAHLDCRSNLGLSSAVNIVMLDKPLQFAVSSHEHIHFGTFAVNFAAWGILYDISATVAPQSKAGTSDKNDYKISVRALPPAVSERCKADPQILISFLRSAVWKYVESSPLPPNEPSDQSTSWFRKIATCPPGLVDMVNSRACRSAIMFNDELSRNECEALVSKLADCVFPFMCAHGRPSMVPIVDMARVSSIIRDQDDEESNRSSFVSAWKKWKG</sequence>
<dbReference type="EMBL" id="SWKV01000032">
    <property type="protein sequence ID" value="KAF3039163.1"/>
    <property type="molecule type" value="Genomic_DNA"/>
</dbReference>
<comment type="similarity">
    <text evidence="1">Belongs to the DNA mismatch repair MutL/HexB family.</text>
</comment>
<dbReference type="GO" id="GO:0006298">
    <property type="term" value="P:mismatch repair"/>
    <property type="evidence" value="ECO:0007669"/>
    <property type="project" value="InterPro"/>
</dbReference>
<dbReference type="InterPro" id="IPR037198">
    <property type="entry name" value="MutL_C_sf"/>
</dbReference>
<dbReference type="Pfam" id="PF13589">
    <property type="entry name" value="HATPase_c_3"/>
    <property type="match status" value="1"/>
</dbReference>
<dbReference type="PANTHER" id="PTHR10073:SF47">
    <property type="entry name" value="DNA MISMATCH REPAIR PROTEIN MLH3"/>
    <property type="match status" value="1"/>
</dbReference>
<dbReference type="Gene3D" id="3.30.1540.20">
    <property type="entry name" value="MutL, C-terminal domain, dimerisation subdomain"/>
    <property type="match status" value="1"/>
</dbReference>
<dbReference type="GO" id="GO:0032300">
    <property type="term" value="C:mismatch repair complex"/>
    <property type="evidence" value="ECO:0007669"/>
    <property type="project" value="InterPro"/>
</dbReference>
<proteinExistence type="inferred from homology"/>
<protein>
    <submittedName>
        <fullName evidence="4">DNA mismatch repair protein</fullName>
    </submittedName>
</protein>
<feature type="region of interest" description="Disordered" evidence="2">
    <location>
        <begin position="413"/>
        <end position="462"/>
    </location>
</feature>
<evidence type="ECO:0000256" key="1">
    <source>
        <dbReference type="ARBA" id="ARBA00006082"/>
    </source>
</evidence>
<dbReference type="InterPro" id="IPR042120">
    <property type="entry name" value="MutL_C_dimsub"/>
</dbReference>
<dbReference type="Proteomes" id="UP000758155">
    <property type="component" value="Unassembled WGS sequence"/>
</dbReference>
<keyword evidence="5" id="KW-1185">Reference proteome</keyword>
<dbReference type="OrthoDB" id="429932at2759"/>
<dbReference type="SUPFAM" id="SSF118116">
    <property type="entry name" value="DNA mismatch repair protein MutL"/>
    <property type="match status" value="1"/>
</dbReference>
<dbReference type="InterPro" id="IPR038973">
    <property type="entry name" value="MutL/Mlh/Pms-like"/>
</dbReference>